<dbReference type="SUPFAM" id="SSF53955">
    <property type="entry name" value="Lysozyme-like"/>
    <property type="match status" value="1"/>
</dbReference>
<protein>
    <submittedName>
        <fullName evidence="2">Soluble lytic murein transglycosylase</fullName>
    </submittedName>
</protein>
<dbReference type="PANTHER" id="PTHR37423">
    <property type="entry name" value="SOLUBLE LYTIC MUREIN TRANSGLYCOSYLASE-RELATED"/>
    <property type="match status" value="1"/>
</dbReference>
<dbReference type="CDD" id="cd16896">
    <property type="entry name" value="LT_Slt70-like"/>
    <property type="match status" value="1"/>
</dbReference>
<gene>
    <name evidence="2" type="ORF">CLV97_10239</name>
</gene>
<dbReference type="InterPro" id="IPR023346">
    <property type="entry name" value="Lysozyme-like_dom_sf"/>
</dbReference>
<dbReference type="PANTHER" id="PTHR37423:SF5">
    <property type="entry name" value="SOLUBLE LYTIC MUREIN TRANSGLYCOSYLASE"/>
    <property type="match status" value="1"/>
</dbReference>
<organism evidence="2 3">
    <name type="scientific">Planifilum fimeticola</name>
    <dbReference type="NCBI Taxonomy" id="201975"/>
    <lineage>
        <taxon>Bacteria</taxon>
        <taxon>Bacillati</taxon>
        <taxon>Bacillota</taxon>
        <taxon>Bacilli</taxon>
        <taxon>Bacillales</taxon>
        <taxon>Thermoactinomycetaceae</taxon>
        <taxon>Planifilum</taxon>
    </lineage>
</organism>
<comment type="caution">
    <text evidence="2">The sequence shown here is derived from an EMBL/GenBank/DDBJ whole genome shotgun (WGS) entry which is preliminary data.</text>
</comment>
<evidence type="ECO:0000313" key="3">
    <source>
        <dbReference type="Proteomes" id="UP000237797"/>
    </source>
</evidence>
<reference evidence="2 3" key="1">
    <citation type="submission" date="2018-03" db="EMBL/GenBank/DDBJ databases">
        <title>Genomic Encyclopedia of Archaeal and Bacterial Type Strains, Phase II (KMG-II): from individual species to whole genera.</title>
        <authorList>
            <person name="Goeker M."/>
        </authorList>
    </citation>
    <scope>NUCLEOTIDE SEQUENCE [LARGE SCALE GENOMIC DNA]</scope>
    <source>
        <strain evidence="2 3">DSM 44946</strain>
    </source>
</reference>
<dbReference type="Proteomes" id="UP000237797">
    <property type="component" value="Unassembled WGS sequence"/>
</dbReference>
<evidence type="ECO:0000259" key="1">
    <source>
        <dbReference type="Pfam" id="PF01464"/>
    </source>
</evidence>
<dbReference type="AlphaFoldDB" id="A0A2T0LII0"/>
<dbReference type="Pfam" id="PF01464">
    <property type="entry name" value="SLT"/>
    <property type="match status" value="1"/>
</dbReference>
<accession>A0A2T0LII0</accession>
<feature type="domain" description="Transglycosylase SLT" evidence="1">
    <location>
        <begin position="56"/>
        <end position="166"/>
    </location>
</feature>
<dbReference type="OrthoDB" id="9815002at2"/>
<sequence>MAMPDLRKWIQPAVMALPSKRRMALALLLLLLFLSVVSPLFNQWMYPLRFEEHILYSAEATGADPFLVMAIIRVESKFDPQKRSPKGAQGLMQLMPETVDWVISEGKFSPAFYDLVYEPSVNIHMGSWYISGLVREFEGNKIAAIAAYNAGPGNVKRWLKEGRWDGTRRNLNGVPYGETRHYIRRVTFFYEKYRTLYGHLIESKETYTLPQ</sequence>
<proteinExistence type="predicted"/>
<dbReference type="InterPro" id="IPR008258">
    <property type="entry name" value="Transglycosylase_SLT_dom_1"/>
</dbReference>
<name>A0A2T0LII0_9BACL</name>
<dbReference type="EMBL" id="PVNE01000002">
    <property type="protein sequence ID" value="PRX42257.1"/>
    <property type="molecule type" value="Genomic_DNA"/>
</dbReference>
<evidence type="ECO:0000313" key="2">
    <source>
        <dbReference type="EMBL" id="PRX42257.1"/>
    </source>
</evidence>
<dbReference type="RefSeq" id="WP_106343790.1">
    <property type="nucleotide sequence ID" value="NZ_PVNE01000002.1"/>
</dbReference>
<dbReference type="Gene3D" id="1.10.530.10">
    <property type="match status" value="1"/>
</dbReference>
<keyword evidence="3" id="KW-1185">Reference proteome</keyword>